<organism evidence="3 4">
    <name type="scientific">Facklamia lactis</name>
    <dbReference type="NCBI Taxonomy" id="2749967"/>
    <lineage>
        <taxon>Bacteria</taxon>
        <taxon>Bacillati</taxon>
        <taxon>Bacillota</taxon>
        <taxon>Bacilli</taxon>
        <taxon>Lactobacillales</taxon>
        <taxon>Aerococcaceae</taxon>
        <taxon>Facklamia</taxon>
    </lineage>
</organism>
<evidence type="ECO:0000256" key="2">
    <source>
        <dbReference type="HAMAP-Rule" id="MF_01126"/>
    </source>
</evidence>
<name>A0ABS0LR34_9LACT</name>
<protein>
    <recommendedName>
        <fullName evidence="2">UPF0298 protein HZY91_06955</fullName>
    </recommendedName>
</protein>
<keyword evidence="1 2" id="KW-0963">Cytoplasm</keyword>
<sequence>MPFEILERQSITVWLYTLKQWKQLRKFGNIHYISHRMKYAVLYVNQQNLDKVIEELEKLNFVRSIELSHRKEIDMTFKDAIPNRIDPDLKEALEESEEDLEDFFKGLAQELDEKRIDKEQVN</sequence>
<comment type="caution">
    <text evidence="3">The sequence shown here is derived from an EMBL/GenBank/DDBJ whole genome shotgun (WGS) entry which is preliminary data.</text>
</comment>
<comment type="subcellular location">
    <subcellularLocation>
        <location evidence="2">Cytoplasm</location>
    </subcellularLocation>
</comment>
<comment type="similarity">
    <text evidence="2">Belongs to the UPF0298 family.</text>
</comment>
<dbReference type="EMBL" id="JACBXQ010000004">
    <property type="protein sequence ID" value="MBG9986632.1"/>
    <property type="molecule type" value="Genomic_DNA"/>
</dbReference>
<keyword evidence="4" id="KW-1185">Reference proteome</keyword>
<dbReference type="InterPro" id="IPR016979">
    <property type="entry name" value="DUF2129"/>
</dbReference>
<dbReference type="RefSeq" id="WP_197115556.1">
    <property type="nucleotide sequence ID" value="NZ_JACBXQ010000004.1"/>
</dbReference>
<reference evidence="3 4" key="1">
    <citation type="submission" date="2020-07" db="EMBL/GenBank/DDBJ databases">
        <title>Facklamia lactis sp. nov., isolated from raw milk.</title>
        <authorList>
            <person name="Doll E.V."/>
            <person name="Huptas C."/>
            <person name="Staib L."/>
            <person name="Wenning M."/>
            <person name="Scherer S."/>
        </authorList>
    </citation>
    <scope>NUCLEOTIDE SEQUENCE [LARGE SCALE GENOMIC DNA]</scope>
    <source>
        <strain evidence="3 4">DSM 111018</strain>
    </source>
</reference>
<evidence type="ECO:0000256" key="1">
    <source>
        <dbReference type="ARBA" id="ARBA00022490"/>
    </source>
</evidence>
<evidence type="ECO:0000313" key="4">
    <source>
        <dbReference type="Proteomes" id="UP000721415"/>
    </source>
</evidence>
<dbReference type="HAMAP" id="MF_01126">
    <property type="entry name" value="UPF0298"/>
    <property type="match status" value="1"/>
</dbReference>
<dbReference type="Pfam" id="PF09902">
    <property type="entry name" value="DUF2129"/>
    <property type="match status" value="1"/>
</dbReference>
<accession>A0ABS0LR34</accession>
<dbReference type="Proteomes" id="UP000721415">
    <property type="component" value="Unassembled WGS sequence"/>
</dbReference>
<evidence type="ECO:0000313" key="3">
    <source>
        <dbReference type="EMBL" id="MBG9986632.1"/>
    </source>
</evidence>
<gene>
    <name evidence="3" type="ORF">HZY91_06955</name>
</gene>
<proteinExistence type="inferred from homology"/>